<comment type="similarity">
    <text evidence="11 12">Belongs to the TonB-dependent receptor family.</text>
</comment>
<keyword evidence="7" id="KW-0406">Ion transport</keyword>
<keyword evidence="6" id="KW-0408">Iron</keyword>
<accession>A0A7G9SA75</accession>
<dbReference type="Gene3D" id="2.40.170.20">
    <property type="entry name" value="TonB-dependent receptor, beta-barrel domain"/>
    <property type="match status" value="2"/>
</dbReference>
<keyword evidence="2 11" id="KW-0813">Transport</keyword>
<keyword evidence="8 12" id="KW-0798">TonB box</keyword>
<dbReference type="PROSITE" id="PS52016">
    <property type="entry name" value="TONB_DEPENDENT_REC_3"/>
    <property type="match status" value="1"/>
</dbReference>
<evidence type="ECO:0000256" key="10">
    <source>
        <dbReference type="ARBA" id="ARBA00023237"/>
    </source>
</evidence>
<dbReference type="PANTHER" id="PTHR32552">
    <property type="entry name" value="FERRICHROME IRON RECEPTOR-RELATED"/>
    <property type="match status" value="1"/>
</dbReference>
<proteinExistence type="inferred from homology"/>
<dbReference type="Pfam" id="PF00593">
    <property type="entry name" value="TonB_dep_Rec_b-barrel"/>
    <property type="match status" value="1"/>
</dbReference>
<dbReference type="InterPro" id="IPR000531">
    <property type="entry name" value="Beta-barrel_TonB"/>
</dbReference>
<dbReference type="GO" id="GO:0009279">
    <property type="term" value="C:cell outer membrane"/>
    <property type="evidence" value="ECO:0007669"/>
    <property type="project" value="UniProtKB-SubCell"/>
</dbReference>
<dbReference type="GO" id="GO:0006826">
    <property type="term" value="P:iron ion transport"/>
    <property type="evidence" value="ECO:0007669"/>
    <property type="project" value="UniProtKB-KW"/>
</dbReference>
<keyword evidence="13" id="KW-0732">Signal</keyword>
<gene>
    <name evidence="16" type="ORF">H9L12_10880</name>
</gene>
<dbReference type="InterPro" id="IPR012910">
    <property type="entry name" value="Plug_dom"/>
</dbReference>
<keyword evidence="5 11" id="KW-0812">Transmembrane</keyword>
<feature type="domain" description="TonB-dependent receptor plug" evidence="15">
    <location>
        <begin position="71"/>
        <end position="179"/>
    </location>
</feature>
<dbReference type="InterPro" id="IPR036942">
    <property type="entry name" value="Beta-barrel_TonB_sf"/>
</dbReference>
<evidence type="ECO:0000259" key="15">
    <source>
        <dbReference type="Pfam" id="PF07715"/>
    </source>
</evidence>
<evidence type="ECO:0000256" key="8">
    <source>
        <dbReference type="ARBA" id="ARBA00023077"/>
    </source>
</evidence>
<feature type="signal peptide" evidence="13">
    <location>
        <begin position="1"/>
        <end position="21"/>
    </location>
</feature>
<evidence type="ECO:0000256" key="7">
    <source>
        <dbReference type="ARBA" id="ARBA00023065"/>
    </source>
</evidence>
<evidence type="ECO:0000256" key="13">
    <source>
        <dbReference type="SAM" id="SignalP"/>
    </source>
</evidence>
<keyword evidence="16" id="KW-0675">Receptor</keyword>
<dbReference type="KEGG" id="srhi:H9L12_10880"/>
<evidence type="ECO:0000256" key="9">
    <source>
        <dbReference type="ARBA" id="ARBA00023136"/>
    </source>
</evidence>
<feature type="chain" id="PRO_5029016793" evidence="13">
    <location>
        <begin position="22"/>
        <end position="1033"/>
    </location>
</feature>
<dbReference type="RefSeq" id="WP_187541749.1">
    <property type="nucleotide sequence ID" value="NZ_CP060717.1"/>
</dbReference>
<feature type="domain" description="TonB-dependent receptor-like beta-barrel" evidence="14">
    <location>
        <begin position="353"/>
        <end position="909"/>
    </location>
</feature>
<keyword evidence="4" id="KW-0410">Iron transport</keyword>
<comment type="subcellular location">
    <subcellularLocation>
        <location evidence="1 11">Cell outer membrane</location>
        <topology evidence="1 11">Multi-pass membrane protein</topology>
    </subcellularLocation>
</comment>
<evidence type="ECO:0000256" key="1">
    <source>
        <dbReference type="ARBA" id="ARBA00004571"/>
    </source>
</evidence>
<name>A0A7G9SA75_9SPHN</name>
<evidence type="ECO:0000256" key="6">
    <source>
        <dbReference type="ARBA" id="ARBA00023004"/>
    </source>
</evidence>
<protein>
    <submittedName>
        <fullName evidence="16">TonB-dependent receptor</fullName>
    </submittedName>
</protein>
<keyword evidence="3 11" id="KW-1134">Transmembrane beta strand</keyword>
<sequence length="1033" mass="110519">MRKSVWLVSAGLFALSAPAYAQQTDTDAAAAQPTDGATAEAAAVSQDATQVTTEEDTSEIVVTATRRNEALSDVPLAVSAVTAETLKNSGATDIRALTQVSPSLLVSSTTSEGGAATARIRGIGTVGDNPGLESSVGTFIDGVYRSRTGTGLTELGAIDRIEVLRGPQGTLFGRNTSAGLISVITAKPKFENEVSGALTIGNYNLRRGEVSLTGPLSDTLAARFDGVYVKRDGFLEDQVSGRDLNDRDRYLLRGQFLYKPSSNLSVRLIADYAKRDEECCGATFLPARDSVGDGSGGYTEQPSTIKPIIEGLGGIVPDDTYARDAAITPGRSYRSDVKDYGLSGEVVYDLGGAELTSITAYRYNKYTRGMDADFNSLDILYRDDDGGSYNRFKTFSQELRLQGSAFDDRLDWLVGGYFAKEKLQVRDNLSYGNDYSEYANCLIALNFQQSFGAALPAPLVDTTNPTCFSTPLATGARNSLITAYGAAAGSPATQAALQQQIFALSAFARLPTTPLSPVNFNLPPFNNSGFSNVALALGGQSVGLDGAGLDDLYNQTSTNLSLFTHNIFSITDQLKFTFGLRYTREKKTLDAILSDNNTTCTVIAAVASGLQNLACVIPSVPGGYYEGSSSRTEKKLSGTAVLSYKPTDQLLTYLSYSRGYKAGGFNLDRSALPRTVVPSSTGPAPGPVIGGSSFDTLQFKPEINNAFELGAKYNGRGFDVNVALFRQLFKDFQLNTFNGIQFIVENINSCKNDLGGTDTDNDPYTLTGACDGKTKSGVKSRGVEFELFTRPMTDVSFNFGATYADTRYRKDLVGSDGRALPFALFQLPGRRISNSSSLVLTSSLSWSPAVGSSGMRALFYIDGRHTSQYNTGSDLDIEKLQKGYTVFNARVGLRGPDDMWGIELWAQNLFDKDYSQVSFDAFAQGSCTARGAAAGYCLPSSTLNPNNKYRATQLYGSFLAEPRTFGLTIRGKWAGGRAAPPVYVAPPAPPPAAPPPAAQTCADGSVILATEVCPAPPPRRRHLRANADCKVYE</sequence>
<evidence type="ECO:0000313" key="16">
    <source>
        <dbReference type="EMBL" id="QNN64750.1"/>
    </source>
</evidence>
<evidence type="ECO:0000313" key="17">
    <source>
        <dbReference type="Proteomes" id="UP000515955"/>
    </source>
</evidence>
<dbReference type="InterPro" id="IPR039426">
    <property type="entry name" value="TonB-dep_rcpt-like"/>
</dbReference>
<evidence type="ECO:0000256" key="2">
    <source>
        <dbReference type="ARBA" id="ARBA00022448"/>
    </source>
</evidence>
<dbReference type="Pfam" id="PF07715">
    <property type="entry name" value="Plug"/>
    <property type="match status" value="1"/>
</dbReference>
<keyword evidence="10 11" id="KW-0998">Cell outer membrane</keyword>
<organism evidence="16 17">
    <name type="scientific">Sphingomonas rhizophila</name>
    <dbReference type="NCBI Taxonomy" id="2071607"/>
    <lineage>
        <taxon>Bacteria</taxon>
        <taxon>Pseudomonadati</taxon>
        <taxon>Pseudomonadota</taxon>
        <taxon>Alphaproteobacteria</taxon>
        <taxon>Sphingomonadales</taxon>
        <taxon>Sphingomonadaceae</taxon>
        <taxon>Sphingomonas</taxon>
    </lineage>
</organism>
<evidence type="ECO:0000259" key="14">
    <source>
        <dbReference type="Pfam" id="PF00593"/>
    </source>
</evidence>
<evidence type="ECO:0000256" key="12">
    <source>
        <dbReference type="RuleBase" id="RU003357"/>
    </source>
</evidence>
<dbReference type="Proteomes" id="UP000515955">
    <property type="component" value="Chromosome"/>
</dbReference>
<evidence type="ECO:0000256" key="3">
    <source>
        <dbReference type="ARBA" id="ARBA00022452"/>
    </source>
</evidence>
<evidence type="ECO:0000256" key="5">
    <source>
        <dbReference type="ARBA" id="ARBA00022692"/>
    </source>
</evidence>
<keyword evidence="9 11" id="KW-0472">Membrane</keyword>
<dbReference type="SUPFAM" id="SSF56935">
    <property type="entry name" value="Porins"/>
    <property type="match status" value="1"/>
</dbReference>
<evidence type="ECO:0000256" key="11">
    <source>
        <dbReference type="PROSITE-ProRule" id="PRU01360"/>
    </source>
</evidence>
<evidence type="ECO:0000256" key="4">
    <source>
        <dbReference type="ARBA" id="ARBA00022496"/>
    </source>
</evidence>
<dbReference type="AlphaFoldDB" id="A0A7G9SA75"/>
<dbReference type="EMBL" id="CP060717">
    <property type="protein sequence ID" value="QNN64750.1"/>
    <property type="molecule type" value="Genomic_DNA"/>
</dbReference>
<keyword evidence="17" id="KW-1185">Reference proteome</keyword>
<dbReference type="PANTHER" id="PTHR32552:SF81">
    <property type="entry name" value="TONB-DEPENDENT OUTER MEMBRANE RECEPTOR"/>
    <property type="match status" value="1"/>
</dbReference>
<reference evidence="16 17" key="1">
    <citation type="submission" date="2020-08" db="EMBL/GenBank/DDBJ databases">
        <title>Genome sequence of Sphingomonas rhizophila KACC 19189T.</title>
        <authorList>
            <person name="Hyun D.-W."/>
            <person name="Bae J.-W."/>
        </authorList>
    </citation>
    <scope>NUCLEOTIDE SEQUENCE [LARGE SCALE GENOMIC DNA]</scope>
    <source>
        <strain evidence="16 17">KACC 19189</strain>
    </source>
</reference>